<dbReference type="SUPFAM" id="SSF53335">
    <property type="entry name" value="S-adenosyl-L-methionine-dependent methyltransferases"/>
    <property type="match status" value="1"/>
</dbReference>
<dbReference type="EMBL" id="MSZS01000003">
    <property type="protein sequence ID" value="PKX95931.1"/>
    <property type="molecule type" value="Genomic_DNA"/>
</dbReference>
<keyword evidence="2 5" id="KW-0489">Methyltransferase</keyword>
<dbReference type="EC" id="2.1.1.37" evidence="1"/>
<keyword evidence="4 5" id="KW-0949">S-adenosyl-L-methionine</keyword>
<reference evidence="9" key="1">
    <citation type="journal article" date="2018" name="Proc. Natl. Acad. Sci. U.S.A.">
        <title>Linking secondary metabolites to gene clusters through genome sequencing of six diverse Aspergillus species.</title>
        <authorList>
            <person name="Kaerboelling I."/>
            <person name="Vesth T.C."/>
            <person name="Frisvad J.C."/>
            <person name="Nybo J.L."/>
            <person name="Theobald S."/>
            <person name="Kuo A."/>
            <person name="Bowyer P."/>
            <person name="Matsuda Y."/>
            <person name="Mondo S."/>
            <person name="Lyhne E.K."/>
            <person name="Kogle M.E."/>
            <person name="Clum A."/>
            <person name="Lipzen A."/>
            <person name="Salamov A."/>
            <person name="Ngan C.Y."/>
            <person name="Daum C."/>
            <person name="Chiniquy J."/>
            <person name="Barry K."/>
            <person name="LaButti K."/>
            <person name="Haridas S."/>
            <person name="Simmons B.A."/>
            <person name="Magnuson J.K."/>
            <person name="Mortensen U.H."/>
            <person name="Larsen T.O."/>
            <person name="Grigoriev I.V."/>
            <person name="Baker S.E."/>
            <person name="Andersen M.R."/>
        </authorList>
    </citation>
    <scope>NUCLEOTIDE SEQUENCE [LARGE SCALE GENOMIC DNA]</scope>
    <source>
        <strain evidence="9">IBT 16806</strain>
    </source>
</reference>
<dbReference type="VEuPathDB" id="FungiDB:P174DRAFT_387770"/>
<gene>
    <name evidence="8" type="ORF">P174DRAFT_387770</name>
</gene>
<dbReference type="PANTHER" id="PTHR10629">
    <property type="entry name" value="CYTOSINE-SPECIFIC METHYLTRANSFERASE"/>
    <property type="match status" value="1"/>
</dbReference>
<organism evidence="8 9">
    <name type="scientific">Aspergillus novofumigatus (strain IBT 16806)</name>
    <dbReference type="NCBI Taxonomy" id="1392255"/>
    <lineage>
        <taxon>Eukaryota</taxon>
        <taxon>Fungi</taxon>
        <taxon>Dikarya</taxon>
        <taxon>Ascomycota</taxon>
        <taxon>Pezizomycotina</taxon>
        <taxon>Eurotiomycetes</taxon>
        <taxon>Eurotiomycetidae</taxon>
        <taxon>Eurotiales</taxon>
        <taxon>Aspergillaceae</taxon>
        <taxon>Aspergillus</taxon>
        <taxon>Aspergillus subgen. Fumigati</taxon>
    </lineage>
</organism>
<evidence type="ECO:0000256" key="2">
    <source>
        <dbReference type="ARBA" id="ARBA00022603"/>
    </source>
</evidence>
<proteinExistence type="inferred from homology"/>
<accession>A0A2I1CE77</accession>
<dbReference type="GO" id="GO:0032259">
    <property type="term" value="P:methylation"/>
    <property type="evidence" value="ECO:0007669"/>
    <property type="project" value="UniProtKB-KW"/>
</dbReference>
<evidence type="ECO:0000256" key="1">
    <source>
        <dbReference type="ARBA" id="ARBA00011975"/>
    </source>
</evidence>
<feature type="active site" evidence="5">
    <location>
        <position position="396"/>
    </location>
</feature>
<dbReference type="PROSITE" id="PS00095">
    <property type="entry name" value="C5_MTASE_2"/>
    <property type="match status" value="1"/>
</dbReference>
<evidence type="ECO:0000313" key="8">
    <source>
        <dbReference type="EMBL" id="PKX95931.1"/>
    </source>
</evidence>
<dbReference type="GO" id="GO:0003677">
    <property type="term" value="F:DNA binding"/>
    <property type="evidence" value="ECO:0007669"/>
    <property type="project" value="TreeGrafter"/>
</dbReference>
<evidence type="ECO:0000256" key="3">
    <source>
        <dbReference type="ARBA" id="ARBA00022679"/>
    </source>
</evidence>
<dbReference type="PROSITE" id="PS51679">
    <property type="entry name" value="SAM_MT_C5"/>
    <property type="match status" value="1"/>
</dbReference>
<feature type="compositionally biased region" description="Polar residues" evidence="7">
    <location>
        <begin position="1"/>
        <end position="15"/>
    </location>
</feature>
<sequence length="642" mass="71928">MNRPTNDFLPSQELPQRSEPIYVDDSDDCSICDTDSNTGSSVTINNDPDRSFFLDDEQFHPGGSRRTPTPFHIGPQTHQEIIDLTSGPELLVTEGDYLTDECFERLLRDWGRPGPAAAPPPIHEATESEKRPIDHACVDGIVYKAGHSLELHNGLYLRIETVLQDTAGEIFFQGRHLIRTRNHKGTYIPKWSNELVWIVNESTEVPLGFVKRFINIRFTSCCHVEQDLQKQNRPNDLFCRLKENLDSSQAAVEYLSSQESDEGFAIDSTSLRESWRGETRPFGSADTNSQPQSPVIVLDADPVIDLTEIEKEDARVQRKHRKYTFGDGFCGAGGVSCGASKAGLHIKWAFDKSENAITTYRLNFATAVCEACDIFCFLTNKIEDLKVDVSHGSPPCQTFSPAHTINSVNDDDNSACIFSCADMIKKSRPRVHTMEETSGLFDRHKETFHRVIQDFIEIGYSVRWRILNCMDYGVPQSRRRLIIIASGPGEVLPSFPKPTHGLPGSGLSDYTTINQMIANIPPDAPDHDIEGARSRGLRNGTRIPFDPNQQAKTVTCSGGENNYHPSGTRGFTNREFACLQTFPLDYRFGAREVRRQIGNAVPPALSKAIYREIIKSLQRTDELGIRDKGKGVGFFDSYSSLW</sequence>
<protein>
    <recommendedName>
        <fullName evidence="1">DNA (cytosine-5-)-methyltransferase</fullName>
        <ecNumber evidence="1">2.1.1.37</ecNumber>
    </recommendedName>
</protein>
<dbReference type="PRINTS" id="PR00105">
    <property type="entry name" value="C5METTRFRASE"/>
</dbReference>
<comment type="similarity">
    <text evidence="5 6">Belongs to the class I-like SAM-binding methyltransferase superfamily. C5-methyltransferase family.</text>
</comment>
<dbReference type="NCBIfam" id="TIGR00675">
    <property type="entry name" value="dcm"/>
    <property type="match status" value="1"/>
</dbReference>
<name>A0A2I1CE77_ASPN1</name>
<keyword evidence="3 5" id="KW-0808">Transferase</keyword>
<dbReference type="Gene3D" id="3.40.50.150">
    <property type="entry name" value="Vaccinia Virus protein VP39"/>
    <property type="match status" value="1"/>
</dbReference>
<dbReference type="AlphaFoldDB" id="A0A2I1CE77"/>
<dbReference type="InterPro" id="IPR029063">
    <property type="entry name" value="SAM-dependent_MTases_sf"/>
</dbReference>
<evidence type="ECO:0000256" key="5">
    <source>
        <dbReference type="PROSITE-ProRule" id="PRU01016"/>
    </source>
</evidence>
<evidence type="ECO:0000256" key="4">
    <source>
        <dbReference type="ARBA" id="ARBA00022691"/>
    </source>
</evidence>
<evidence type="ECO:0000256" key="6">
    <source>
        <dbReference type="RuleBase" id="RU000416"/>
    </source>
</evidence>
<keyword evidence="9" id="KW-1185">Reference proteome</keyword>
<dbReference type="GO" id="GO:0005634">
    <property type="term" value="C:nucleus"/>
    <property type="evidence" value="ECO:0007669"/>
    <property type="project" value="TreeGrafter"/>
</dbReference>
<dbReference type="Pfam" id="PF00145">
    <property type="entry name" value="DNA_methylase"/>
    <property type="match status" value="2"/>
</dbReference>
<dbReference type="Gene3D" id="3.90.120.10">
    <property type="entry name" value="DNA Methylase, subunit A, domain 2"/>
    <property type="match status" value="1"/>
</dbReference>
<dbReference type="PANTHER" id="PTHR10629:SF52">
    <property type="entry name" value="DNA (CYTOSINE-5)-METHYLTRANSFERASE 1"/>
    <property type="match status" value="1"/>
</dbReference>
<dbReference type="GeneID" id="36530698"/>
<dbReference type="GO" id="GO:0003886">
    <property type="term" value="F:DNA (cytosine-5-)-methyltransferase activity"/>
    <property type="evidence" value="ECO:0007669"/>
    <property type="project" value="UniProtKB-EC"/>
</dbReference>
<dbReference type="InterPro" id="IPR001525">
    <property type="entry name" value="C5_MeTfrase"/>
</dbReference>
<dbReference type="InterPro" id="IPR031303">
    <property type="entry name" value="C5_meth_CS"/>
</dbReference>
<dbReference type="InterPro" id="IPR050390">
    <property type="entry name" value="C5-Methyltransferase"/>
</dbReference>
<dbReference type="RefSeq" id="XP_024684526.1">
    <property type="nucleotide sequence ID" value="XM_024823373.1"/>
</dbReference>
<dbReference type="OMA" id="KPRVHTM"/>
<feature type="region of interest" description="Disordered" evidence="7">
    <location>
        <begin position="1"/>
        <end position="23"/>
    </location>
</feature>
<evidence type="ECO:0000256" key="7">
    <source>
        <dbReference type="SAM" id="MobiDB-lite"/>
    </source>
</evidence>
<comment type="caution">
    <text evidence="8">The sequence shown here is derived from an EMBL/GenBank/DDBJ whole genome shotgun (WGS) entry which is preliminary data.</text>
</comment>
<dbReference type="GO" id="GO:0044027">
    <property type="term" value="P:negative regulation of gene expression via chromosomal CpG island methylation"/>
    <property type="evidence" value="ECO:0007669"/>
    <property type="project" value="TreeGrafter"/>
</dbReference>
<dbReference type="STRING" id="1392255.A0A2I1CE77"/>
<evidence type="ECO:0000313" key="9">
    <source>
        <dbReference type="Proteomes" id="UP000234474"/>
    </source>
</evidence>
<dbReference type="Proteomes" id="UP000234474">
    <property type="component" value="Unassembled WGS sequence"/>
</dbReference>
<dbReference type="OrthoDB" id="414133at2759"/>